<dbReference type="PATRIC" id="fig|679936.5.peg.3606"/>
<keyword evidence="10" id="KW-1015">Disulfide bond</keyword>
<evidence type="ECO:0000256" key="15">
    <source>
        <dbReference type="PIRSR" id="PIRSR000350-4"/>
    </source>
</evidence>
<gene>
    <name evidence="19" type="ordered locus">Sulac_3484</name>
</gene>
<sequence>MPDTQFDVIILGGGTGGYVAAIRAGQLGLKTALVDVGKVGGTCLHRGCIPTKALLQTAELYHVFRHREEYGLTAESVGLDYAKTLAKKDKVVTQLWRGVEFLLKKNKVTTFKGWGRLTDAQHIEVTAEDGKKTLLTAKDIVIATGSVPRALPGLAFNGTTILSSDHVLERPTIPASVVILGGGAIGVEFASMYNDFGSQVTLIEMMPHILPQDDAEIAQELTKLLTRRGIKIMAGTKFDIGSVQTDAEKVSATVTLPDGKSETVTGDVLLVAVGRSAVTEDIGLDTVGVKVDRGFIVVDEHYRTNVPHLYAIGDVIGGYLLAHVAAHEGMIAVETIAGKDPELLNPHRIPRVTYSRPEVASVGLTAKEAEDQGYDVKVGIFPFRANGKSLILGEAEGMVKLVADKRTDALLGAHIVGPHASDLINEMALARFLEATAWEVAESVHAHPTVSEVLHEAALAVDGMAIHI</sequence>
<feature type="binding site" evidence="14">
    <location>
        <position position="115"/>
    </location>
    <ligand>
        <name>FAD</name>
        <dbReference type="ChEBI" id="CHEBI:57692"/>
    </ligand>
</feature>
<dbReference type="GO" id="GO:0006103">
    <property type="term" value="P:2-oxoglutarate metabolic process"/>
    <property type="evidence" value="ECO:0007669"/>
    <property type="project" value="TreeGrafter"/>
</dbReference>
<evidence type="ECO:0000256" key="11">
    <source>
        <dbReference type="ARBA" id="ARBA00023284"/>
    </source>
</evidence>
<evidence type="ECO:0000313" key="19">
    <source>
        <dbReference type="EMBL" id="AEW06921.1"/>
    </source>
</evidence>
<keyword evidence="14" id="KW-0547">Nucleotide-binding</keyword>
<evidence type="ECO:0000256" key="3">
    <source>
        <dbReference type="ARBA" id="ARBA00012608"/>
    </source>
</evidence>
<dbReference type="InterPro" id="IPR023753">
    <property type="entry name" value="FAD/NAD-binding_dom"/>
</dbReference>
<evidence type="ECO:0000256" key="7">
    <source>
        <dbReference type="ARBA" id="ARBA00022827"/>
    </source>
</evidence>
<evidence type="ECO:0000313" key="20">
    <source>
        <dbReference type="Proteomes" id="UP000005439"/>
    </source>
</evidence>
<feature type="disulfide bond" description="Redox-active" evidence="15">
    <location>
        <begin position="43"/>
        <end position="48"/>
    </location>
</feature>
<dbReference type="EMBL" id="CP003179">
    <property type="protein sequence ID" value="AEW06921.1"/>
    <property type="molecule type" value="Genomic_DNA"/>
</dbReference>
<dbReference type="Proteomes" id="UP000005439">
    <property type="component" value="Chromosome"/>
</dbReference>
<comment type="similarity">
    <text evidence="2 16">Belongs to the class-I pyridine nucleotide-disulfide oxidoreductase family.</text>
</comment>
<dbReference type="HOGENOM" id="CLU_016755_0_3_9"/>
<dbReference type="PIRSF" id="PIRSF000350">
    <property type="entry name" value="Mercury_reductase_MerA"/>
    <property type="match status" value="1"/>
</dbReference>
<dbReference type="Pfam" id="PF02852">
    <property type="entry name" value="Pyr_redox_dim"/>
    <property type="match status" value="1"/>
</dbReference>
<reference evidence="19 20" key="2">
    <citation type="journal article" date="2012" name="Stand. Genomic Sci.">
        <title>Complete genome sequence of the moderately thermophilic mineral-sulfide-oxidizing firmicute Sulfobacillus acidophilus type strain (NAL(T)).</title>
        <authorList>
            <person name="Anderson I."/>
            <person name="Chertkov O."/>
            <person name="Chen A."/>
            <person name="Saunders E."/>
            <person name="Lapidus A."/>
            <person name="Nolan M."/>
            <person name="Lucas S."/>
            <person name="Hammon N."/>
            <person name="Deshpande S."/>
            <person name="Cheng J.F."/>
            <person name="Han C."/>
            <person name="Tapia R."/>
            <person name="Goodwin L.A."/>
            <person name="Pitluck S."/>
            <person name="Liolios K."/>
            <person name="Pagani I."/>
            <person name="Ivanova N."/>
            <person name="Mikhailova N."/>
            <person name="Pati A."/>
            <person name="Palaniappan K."/>
            <person name="Land M."/>
            <person name="Pan C."/>
            <person name="Rohde M."/>
            <person name="Pukall R."/>
            <person name="Goker M."/>
            <person name="Detter J.C."/>
            <person name="Woyke T."/>
            <person name="Bristow J."/>
            <person name="Eisen J.A."/>
            <person name="Markowitz V."/>
            <person name="Hugenholtz P."/>
            <person name="Kyrpides N.C."/>
            <person name="Klenk H.P."/>
            <person name="Mavromatis K."/>
        </authorList>
    </citation>
    <scope>NUCLEOTIDE SEQUENCE [LARGE SCALE GENOMIC DNA]</scope>
    <source>
        <strain evidence="20">ATCC 700253 / DSM 10332 / NAL</strain>
    </source>
</reference>
<evidence type="ECO:0000256" key="16">
    <source>
        <dbReference type="RuleBase" id="RU003692"/>
    </source>
</evidence>
<dbReference type="InterPro" id="IPR016156">
    <property type="entry name" value="FAD/NAD-linked_Rdtase_dimer_sf"/>
</dbReference>
<dbReference type="PROSITE" id="PS00076">
    <property type="entry name" value="PYRIDINE_REDOX_1"/>
    <property type="match status" value="1"/>
</dbReference>
<keyword evidence="7 14" id="KW-0274">FAD</keyword>
<feature type="domain" description="Pyridine nucleotide-disulphide oxidoreductase dimerisation" evidence="17">
    <location>
        <begin position="349"/>
        <end position="458"/>
    </location>
</feature>
<evidence type="ECO:0000256" key="5">
    <source>
        <dbReference type="ARBA" id="ARBA00022490"/>
    </source>
</evidence>
<reference evidence="20" key="1">
    <citation type="submission" date="2011-12" db="EMBL/GenBank/DDBJ databases">
        <title>The complete genome of chromosome of Sulfobacillus acidophilus DSM 10332.</title>
        <authorList>
            <person name="Lucas S."/>
            <person name="Han J."/>
            <person name="Lapidus A."/>
            <person name="Bruce D."/>
            <person name="Goodwin L."/>
            <person name="Pitluck S."/>
            <person name="Peters L."/>
            <person name="Kyrpides N."/>
            <person name="Mavromatis K."/>
            <person name="Ivanova N."/>
            <person name="Mikhailova N."/>
            <person name="Chertkov O."/>
            <person name="Saunders E."/>
            <person name="Detter J.C."/>
            <person name="Tapia R."/>
            <person name="Han C."/>
            <person name="Land M."/>
            <person name="Hauser L."/>
            <person name="Markowitz V."/>
            <person name="Cheng J.-F."/>
            <person name="Hugenholtz P."/>
            <person name="Woyke T."/>
            <person name="Wu D."/>
            <person name="Pukall R."/>
            <person name="Gehrich-Schroeter G."/>
            <person name="Schneider S."/>
            <person name="Klenk H.-P."/>
            <person name="Eisen J.A."/>
        </authorList>
    </citation>
    <scope>NUCLEOTIDE SEQUENCE [LARGE SCALE GENOMIC DNA]</scope>
    <source>
        <strain evidence="20">ATCC 700253 / DSM 10332 / NAL</strain>
    </source>
</reference>
<dbReference type="InterPro" id="IPR050151">
    <property type="entry name" value="Class-I_Pyr_Nuc-Dis_Oxidored"/>
</dbReference>
<dbReference type="GO" id="GO:0005737">
    <property type="term" value="C:cytoplasm"/>
    <property type="evidence" value="ECO:0007669"/>
    <property type="project" value="UniProtKB-SubCell"/>
</dbReference>
<comment type="miscellaneous">
    <text evidence="16">The active site is a redox-active disulfide bond.</text>
</comment>
<dbReference type="Gene3D" id="3.30.390.30">
    <property type="match status" value="1"/>
</dbReference>
<dbReference type="PRINTS" id="PR00411">
    <property type="entry name" value="PNDRDTASEI"/>
</dbReference>
<feature type="binding site" evidence="14">
    <location>
        <position position="204"/>
    </location>
    <ligand>
        <name>NAD(+)</name>
        <dbReference type="ChEBI" id="CHEBI:57540"/>
    </ligand>
</feature>
<dbReference type="SUPFAM" id="SSF51905">
    <property type="entry name" value="FAD/NAD(P)-binding domain"/>
    <property type="match status" value="1"/>
</dbReference>
<dbReference type="PANTHER" id="PTHR22912">
    <property type="entry name" value="DISULFIDE OXIDOREDUCTASE"/>
    <property type="match status" value="1"/>
</dbReference>
<feature type="binding site" evidence="14">
    <location>
        <position position="274"/>
    </location>
    <ligand>
        <name>NAD(+)</name>
        <dbReference type="ChEBI" id="CHEBI:57540"/>
    </ligand>
</feature>
<evidence type="ECO:0000256" key="12">
    <source>
        <dbReference type="ARBA" id="ARBA00049187"/>
    </source>
</evidence>
<comment type="subcellular location">
    <subcellularLocation>
        <location evidence="1">Cytoplasm</location>
    </subcellularLocation>
</comment>
<dbReference type="STRING" id="679936.Sulac_3484"/>
<dbReference type="GO" id="GO:0050660">
    <property type="term" value="F:flavin adenine dinucleotide binding"/>
    <property type="evidence" value="ECO:0007669"/>
    <property type="project" value="InterPro"/>
</dbReference>
<evidence type="ECO:0000256" key="10">
    <source>
        <dbReference type="ARBA" id="ARBA00023157"/>
    </source>
</evidence>
<proteinExistence type="inferred from homology"/>
<keyword evidence="20" id="KW-1185">Reference proteome</keyword>
<comment type="cofactor">
    <cofactor evidence="14 16">
        <name>FAD</name>
        <dbReference type="ChEBI" id="CHEBI:57692"/>
    </cofactor>
    <text evidence="14 16">Binds 1 FAD per subunit.</text>
</comment>
<feature type="binding site" evidence="14">
    <location>
        <begin position="144"/>
        <end position="146"/>
    </location>
    <ligand>
        <name>FAD</name>
        <dbReference type="ChEBI" id="CHEBI:57692"/>
    </ligand>
</feature>
<dbReference type="PRINTS" id="PR00368">
    <property type="entry name" value="FADPNR"/>
</dbReference>
<dbReference type="InterPro" id="IPR006258">
    <property type="entry name" value="Lipoamide_DH"/>
</dbReference>
<comment type="catalytic activity">
    <reaction evidence="12 16">
        <text>N(6)-[(R)-dihydrolipoyl]-L-lysyl-[protein] + NAD(+) = N(6)-[(R)-lipoyl]-L-lysyl-[protein] + NADH + H(+)</text>
        <dbReference type="Rhea" id="RHEA:15045"/>
        <dbReference type="Rhea" id="RHEA-COMP:10474"/>
        <dbReference type="Rhea" id="RHEA-COMP:10475"/>
        <dbReference type="ChEBI" id="CHEBI:15378"/>
        <dbReference type="ChEBI" id="CHEBI:57540"/>
        <dbReference type="ChEBI" id="CHEBI:57945"/>
        <dbReference type="ChEBI" id="CHEBI:83099"/>
        <dbReference type="ChEBI" id="CHEBI:83100"/>
        <dbReference type="EC" id="1.8.1.4"/>
    </reaction>
</comment>
<dbReference type="KEGG" id="sap:Sulac_3484"/>
<dbReference type="Pfam" id="PF07992">
    <property type="entry name" value="Pyr_redox_2"/>
    <property type="match status" value="1"/>
</dbReference>
<dbReference type="GO" id="GO:0004148">
    <property type="term" value="F:dihydrolipoyl dehydrogenase (NADH) activity"/>
    <property type="evidence" value="ECO:0007669"/>
    <property type="project" value="UniProtKB-EC"/>
</dbReference>
<evidence type="ECO:0000256" key="6">
    <source>
        <dbReference type="ARBA" id="ARBA00022630"/>
    </source>
</evidence>
<dbReference type="InterPro" id="IPR001100">
    <property type="entry name" value="Pyr_nuc-diS_OxRdtase"/>
</dbReference>
<evidence type="ECO:0000256" key="2">
    <source>
        <dbReference type="ARBA" id="ARBA00007532"/>
    </source>
</evidence>
<keyword evidence="8 16" id="KW-0560">Oxidoreductase</keyword>
<evidence type="ECO:0000256" key="4">
    <source>
        <dbReference type="ARBA" id="ARBA00016961"/>
    </source>
</evidence>
<dbReference type="FunFam" id="3.30.390.30:FF:000001">
    <property type="entry name" value="Dihydrolipoyl dehydrogenase"/>
    <property type="match status" value="1"/>
</dbReference>
<keyword evidence="6 16" id="KW-0285">Flavoprotein</keyword>
<evidence type="ECO:0000256" key="8">
    <source>
        <dbReference type="ARBA" id="ARBA00023002"/>
    </source>
</evidence>
<dbReference type="InterPro" id="IPR004099">
    <property type="entry name" value="Pyr_nucl-diS_OxRdtase_dimer"/>
</dbReference>
<evidence type="ECO:0000256" key="13">
    <source>
        <dbReference type="PIRSR" id="PIRSR000350-2"/>
    </source>
</evidence>
<dbReference type="AlphaFoldDB" id="G8TUF9"/>
<protein>
    <recommendedName>
        <fullName evidence="4 16">Dihydrolipoyl dehydrogenase</fullName>
        <ecNumber evidence="3 16">1.8.1.4</ecNumber>
    </recommendedName>
</protein>
<dbReference type="NCBIfam" id="TIGR01350">
    <property type="entry name" value="lipoamide_DH"/>
    <property type="match status" value="1"/>
</dbReference>
<evidence type="ECO:0000259" key="18">
    <source>
        <dbReference type="Pfam" id="PF07992"/>
    </source>
</evidence>
<evidence type="ECO:0000256" key="9">
    <source>
        <dbReference type="ARBA" id="ARBA00023027"/>
    </source>
</evidence>
<feature type="domain" description="FAD/NAD(P)-binding" evidence="18">
    <location>
        <begin position="6"/>
        <end position="329"/>
    </location>
</feature>
<keyword evidence="11 16" id="KW-0676">Redox-active center</keyword>
<organism evidence="19 20">
    <name type="scientific">Sulfobacillus acidophilus (strain ATCC 700253 / DSM 10332 / NAL)</name>
    <dbReference type="NCBI Taxonomy" id="679936"/>
    <lineage>
        <taxon>Bacteria</taxon>
        <taxon>Bacillati</taxon>
        <taxon>Bacillota</taxon>
        <taxon>Clostridia</taxon>
        <taxon>Eubacteriales</taxon>
        <taxon>Clostridiales Family XVII. Incertae Sedis</taxon>
        <taxon>Sulfobacillus</taxon>
    </lineage>
</organism>
<dbReference type="InterPro" id="IPR036188">
    <property type="entry name" value="FAD/NAD-bd_sf"/>
</dbReference>
<evidence type="ECO:0000256" key="1">
    <source>
        <dbReference type="ARBA" id="ARBA00004496"/>
    </source>
</evidence>
<dbReference type="EC" id="1.8.1.4" evidence="3 16"/>
<feature type="binding site" evidence="14">
    <location>
        <position position="52"/>
    </location>
    <ligand>
        <name>FAD</name>
        <dbReference type="ChEBI" id="CHEBI:57692"/>
    </ligand>
</feature>
<evidence type="ECO:0000256" key="14">
    <source>
        <dbReference type="PIRSR" id="PIRSR000350-3"/>
    </source>
</evidence>
<feature type="binding site" evidence="14">
    <location>
        <begin position="181"/>
        <end position="188"/>
    </location>
    <ligand>
        <name>NAD(+)</name>
        <dbReference type="ChEBI" id="CHEBI:57540"/>
    </ligand>
</feature>
<feature type="active site" description="Proton acceptor" evidence="13">
    <location>
        <position position="447"/>
    </location>
</feature>
<accession>G8TUF9</accession>
<feature type="binding site" evidence="14">
    <location>
        <position position="314"/>
    </location>
    <ligand>
        <name>FAD</name>
        <dbReference type="ChEBI" id="CHEBI:57692"/>
    </ligand>
</feature>
<dbReference type="PANTHER" id="PTHR22912:SF217">
    <property type="entry name" value="DIHYDROLIPOYL DEHYDROGENASE"/>
    <property type="match status" value="1"/>
</dbReference>
<keyword evidence="5" id="KW-0963">Cytoplasm</keyword>
<dbReference type="Gene3D" id="3.50.50.60">
    <property type="entry name" value="FAD/NAD(P)-binding domain"/>
    <property type="match status" value="2"/>
</dbReference>
<dbReference type="SUPFAM" id="SSF55424">
    <property type="entry name" value="FAD/NAD-linked reductases, dimerisation (C-terminal) domain"/>
    <property type="match status" value="1"/>
</dbReference>
<keyword evidence="9 14" id="KW-0520">NAD</keyword>
<dbReference type="InterPro" id="IPR012999">
    <property type="entry name" value="Pyr_OxRdtase_I_AS"/>
</dbReference>
<name>G8TUF9_SULAD</name>
<evidence type="ECO:0000259" key="17">
    <source>
        <dbReference type="Pfam" id="PF02852"/>
    </source>
</evidence>